<dbReference type="EMBL" id="KI635811">
    <property type="protein sequence ID" value="ETB56990.1"/>
    <property type="molecule type" value="Genomic_DNA"/>
</dbReference>
<evidence type="ECO:0000313" key="1">
    <source>
        <dbReference type="EMBL" id="ETB56990.1"/>
    </source>
</evidence>
<keyword evidence="2" id="KW-1185">Reference proteome</keyword>
<proteinExistence type="predicted"/>
<organism evidence="1 2">
    <name type="scientific">Plasmodium yoelii 17X</name>
    <dbReference type="NCBI Taxonomy" id="1323249"/>
    <lineage>
        <taxon>Eukaryota</taxon>
        <taxon>Sar</taxon>
        <taxon>Alveolata</taxon>
        <taxon>Apicomplexa</taxon>
        <taxon>Aconoidasida</taxon>
        <taxon>Haemosporida</taxon>
        <taxon>Plasmodiidae</taxon>
        <taxon>Plasmodium</taxon>
        <taxon>Plasmodium (Vinckeia)</taxon>
    </lineage>
</organism>
<name>V7PDA8_PLAYE</name>
<reference evidence="1 2" key="1">
    <citation type="submission" date="2013-11" db="EMBL/GenBank/DDBJ databases">
        <title>The Genome Sequence of Plasmodium yoelii 17X.</title>
        <authorList>
            <consortium name="The Broad Institute Genomics Platform"/>
            <consortium name="The Broad Institute Genome Sequencing Center for Infectious Disease"/>
            <person name="Neafsey D."/>
            <person name="Adams J."/>
            <person name="Walker B."/>
            <person name="Young S.K."/>
            <person name="Zeng Q."/>
            <person name="Gargeya S."/>
            <person name="Fitzgerald M."/>
            <person name="Haas B."/>
            <person name="Abouelleil A."/>
            <person name="Alvarado L."/>
            <person name="Chapman S.B."/>
            <person name="Gainer-Dewar J."/>
            <person name="Goldberg J."/>
            <person name="Griggs A."/>
            <person name="Gujja S."/>
            <person name="Hansen M."/>
            <person name="Howarth C."/>
            <person name="Imamovic A."/>
            <person name="Ireland A."/>
            <person name="Larimer J."/>
            <person name="McCowan C."/>
            <person name="Murphy C."/>
            <person name="Pearson M."/>
            <person name="Poon T.W."/>
            <person name="Priest M."/>
            <person name="Roberts A."/>
            <person name="Saif S."/>
            <person name="Shea T."/>
            <person name="Sykes S."/>
            <person name="Wortman J."/>
            <person name="Nusbaum C."/>
            <person name="Birren B."/>
        </authorList>
    </citation>
    <scope>NUCLEOTIDE SEQUENCE [LARGE SCALE GENOMIC DNA]</scope>
    <source>
        <strain evidence="1 2">17X</strain>
    </source>
</reference>
<sequence>MNNAEHLTNIYLNLYIKRANISYLSPLKGQYDNRITYTFLLYFKISSYDFKNNIHLKTYLRL</sequence>
<dbReference type="AlphaFoldDB" id="V7PDA8"/>
<protein>
    <submittedName>
        <fullName evidence="1">Uncharacterized protein</fullName>
    </submittedName>
</protein>
<dbReference type="Proteomes" id="UP000018538">
    <property type="component" value="Unassembled WGS sequence"/>
</dbReference>
<evidence type="ECO:0000313" key="2">
    <source>
        <dbReference type="Proteomes" id="UP000018538"/>
    </source>
</evidence>
<accession>V7PDA8</accession>
<gene>
    <name evidence="1" type="ORF">YYC_05337</name>
</gene>